<organism evidence="1 2">
    <name type="scientific">Pleurodeles waltl</name>
    <name type="common">Iberian ribbed newt</name>
    <dbReference type="NCBI Taxonomy" id="8319"/>
    <lineage>
        <taxon>Eukaryota</taxon>
        <taxon>Metazoa</taxon>
        <taxon>Chordata</taxon>
        <taxon>Craniata</taxon>
        <taxon>Vertebrata</taxon>
        <taxon>Euteleostomi</taxon>
        <taxon>Amphibia</taxon>
        <taxon>Batrachia</taxon>
        <taxon>Caudata</taxon>
        <taxon>Salamandroidea</taxon>
        <taxon>Salamandridae</taxon>
        <taxon>Pleurodelinae</taxon>
        <taxon>Pleurodeles</taxon>
    </lineage>
</organism>
<gene>
    <name evidence="1" type="ORF">NDU88_006334</name>
</gene>
<dbReference type="AlphaFoldDB" id="A0AAV7LSA6"/>
<evidence type="ECO:0000313" key="1">
    <source>
        <dbReference type="EMBL" id="KAJ1093229.1"/>
    </source>
</evidence>
<comment type="caution">
    <text evidence="1">The sequence shown here is derived from an EMBL/GenBank/DDBJ whole genome shotgun (WGS) entry which is preliminary data.</text>
</comment>
<dbReference type="EMBL" id="JANPWB010000015">
    <property type="protein sequence ID" value="KAJ1093229.1"/>
    <property type="molecule type" value="Genomic_DNA"/>
</dbReference>
<name>A0AAV7LSA6_PLEWA</name>
<proteinExistence type="predicted"/>
<sequence>MTLCKYVAYFPKQMMSVGRAVRVSRGRAAGSLGFSLRAWAQGAAEALRAQDRLSGRFAGLHSCRLIRSGGRTTKEVLSVSHFADTGADLEWHIEQE</sequence>
<protein>
    <submittedName>
        <fullName evidence="1">Uncharacterized protein</fullName>
    </submittedName>
</protein>
<evidence type="ECO:0000313" key="2">
    <source>
        <dbReference type="Proteomes" id="UP001066276"/>
    </source>
</evidence>
<reference evidence="1" key="1">
    <citation type="journal article" date="2022" name="bioRxiv">
        <title>Sequencing and chromosome-scale assembly of the giantPleurodeles waltlgenome.</title>
        <authorList>
            <person name="Brown T."/>
            <person name="Elewa A."/>
            <person name="Iarovenko S."/>
            <person name="Subramanian E."/>
            <person name="Araus A.J."/>
            <person name="Petzold A."/>
            <person name="Susuki M."/>
            <person name="Suzuki K.-i.T."/>
            <person name="Hayashi T."/>
            <person name="Toyoda A."/>
            <person name="Oliveira C."/>
            <person name="Osipova E."/>
            <person name="Leigh N.D."/>
            <person name="Simon A."/>
            <person name="Yun M.H."/>
        </authorList>
    </citation>
    <scope>NUCLEOTIDE SEQUENCE</scope>
    <source>
        <strain evidence="1">20211129_DDA</strain>
        <tissue evidence="1">Liver</tissue>
    </source>
</reference>
<keyword evidence="2" id="KW-1185">Reference proteome</keyword>
<accession>A0AAV7LSA6</accession>
<dbReference type="Proteomes" id="UP001066276">
    <property type="component" value="Chromosome 11"/>
</dbReference>